<reference evidence="2 3" key="1">
    <citation type="submission" date="2019-08" db="EMBL/GenBank/DDBJ databases">
        <title>Hyperibacter terrae gen. nov., sp. nov. and Hyperibacter viscosus sp. nov., two new members in the family Rhodospirillaceae isolated from the rhizosphere of Hypericum perforatum.</title>
        <authorList>
            <person name="Noviana Z."/>
        </authorList>
    </citation>
    <scope>NUCLEOTIDE SEQUENCE [LARGE SCALE GENOMIC DNA]</scope>
    <source>
        <strain evidence="2 3">R5959</strain>
    </source>
</reference>
<organism evidence="2 3">
    <name type="scientific">Hypericibacter adhaerens</name>
    <dbReference type="NCBI Taxonomy" id="2602016"/>
    <lineage>
        <taxon>Bacteria</taxon>
        <taxon>Pseudomonadati</taxon>
        <taxon>Pseudomonadota</taxon>
        <taxon>Alphaproteobacteria</taxon>
        <taxon>Rhodospirillales</taxon>
        <taxon>Dongiaceae</taxon>
        <taxon>Hypericibacter</taxon>
    </lineage>
</organism>
<dbReference type="Gene3D" id="1.10.10.10">
    <property type="entry name" value="Winged helix-like DNA-binding domain superfamily/Winged helix DNA-binding domain"/>
    <property type="match status" value="1"/>
</dbReference>
<dbReference type="PANTHER" id="PTHR33164">
    <property type="entry name" value="TRANSCRIPTIONAL REGULATOR, MARR FAMILY"/>
    <property type="match status" value="1"/>
</dbReference>
<dbReference type="InterPro" id="IPR036388">
    <property type="entry name" value="WH-like_DNA-bd_sf"/>
</dbReference>
<dbReference type="GO" id="GO:0003700">
    <property type="term" value="F:DNA-binding transcription factor activity"/>
    <property type="evidence" value="ECO:0007669"/>
    <property type="project" value="InterPro"/>
</dbReference>
<dbReference type="EMBL" id="CP042582">
    <property type="protein sequence ID" value="QEX23204.1"/>
    <property type="molecule type" value="Genomic_DNA"/>
</dbReference>
<dbReference type="InterPro" id="IPR000835">
    <property type="entry name" value="HTH_MarR-typ"/>
</dbReference>
<gene>
    <name evidence="2" type="ORF">FRZ61_31390</name>
</gene>
<dbReference type="InterPro" id="IPR039422">
    <property type="entry name" value="MarR/SlyA-like"/>
</dbReference>
<dbReference type="Pfam" id="PF12802">
    <property type="entry name" value="MarR_2"/>
    <property type="match status" value="1"/>
</dbReference>
<dbReference type="Proteomes" id="UP000325797">
    <property type="component" value="Chromosome"/>
</dbReference>
<dbReference type="InterPro" id="IPR036390">
    <property type="entry name" value="WH_DNA-bd_sf"/>
</dbReference>
<dbReference type="PROSITE" id="PS50995">
    <property type="entry name" value="HTH_MARR_2"/>
    <property type="match status" value="1"/>
</dbReference>
<name>A0A5J6N1N5_9PROT</name>
<evidence type="ECO:0000313" key="3">
    <source>
        <dbReference type="Proteomes" id="UP000325797"/>
    </source>
</evidence>
<dbReference type="AlphaFoldDB" id="A0A5J6N1N5"/>
<evidence type="ECO:0000313" key="2">
    <source>
        <dbReference type="EMBL" id="QEX23204.1"/>
    </source>
</evidence>
<dbReference type="PANTHER" id="PTHR33164:SF105">
    <property type="entry name" value="TRANSCRIPTIONAL REPRESSOR PROTEIN-RELATED"/>
    <property type="match status" value="1"/>
</dbReference>
<keyword evidence="3" id="KW-1185">Reference proteome</keyword>
<accession>A0A5J6N1N5</accession>
<protein>
    <recommendedName>
        <fullName evidence="1">HTH marR-type domain-containing protein</fullName>
    </recommendedName>
</protein>
<dbReference type="SUPFAM" id="SSF46785">
    <property type="entry name" value="Winged helix' DNA-binding domain"/>
    <property type="match status" value="1"/>
</dbReference>
<proteinExistence type="predicted"/>
<evidence type="ECO:0000259" key="1">
    <source>
        <dbReference type="PROSITE" id="PS50995"/>
    </source>
</evidence>
<sequence length="159" mass="17390">MHITMISPKQPRKTLRTEARKLVEACAGWNSRLAARRITQFLDRELADSGLTAAQLGLMAQIAAADDDRLGALAQRVGLDQSTLSRTLRTLEGEGLVEIATVESDLRRRAVWLTETGARRLEGAIPVWRRAQARLARHLSAGLARQLADQAELLDGTGA</sequence>
<dbReference type="GO" id="GO:0006950">
    <property type="term" value="P:response to stress"/>
    <property type="evidence" value="ECO:0007669"/>
    <property type="project" value="TreeGrafter"/>
</dbReference>
<dbReference type="KEGG" id="hadh:FRZ61_31390"/>
<dbReference type="SMART" id="SM00347">
    <property type="entry name" value="HTH_MARR"/>
    <property type="match status" value="1"/>
</dbReference>
<feature type="domain" description="HTH marR-type" evidence="1">
    <location>
        <begin position="12"/>
        <end position="159"/>
    </location>
</feature>